<dbReference type="AlphaFoldDB" id="A0A1L8CZK5"/>
<comment type="caution">
    <text evidence="1">The sequence shown here is derived from an EMBL/GenBank/DDBJ whole genome shotgun (WGS) entry which is preliminary data.</text>
</comment>
<accession>A0A1L8CZK5</accession>
<name>A0A1L8CZK5_9THEO</name>
<keyword evidence="2" id="KW-1185">Reference proteome</keyword>
<proteinExistence type="predicted"/>
<evidence type="ECO:0000313" key="1">
    <source>
        <dbReference type="EMBL" id="GAV24376.1"/>
    </source>
</evidence>
<sequence>CAPGMGVAYKVKVLNGEGSSSR</sequence>
<reference evidence="2" key="1">
    <citation type="submission" date="2016-12" db="EMBL/GenBank/DDBJ databases">
        <title>Draft Genome Sequences od Carboxydothermus pertinax and islandicus, Hydrogenogenic Carboxydotrophic Bacteria.</title>
        <authorList>
            <person name="Fukuyama Y."/>
            <person name="Ohmae K."/>
            <person name="Yoneda Y."/>
            <person name="Yoshida T."/>
            <person name="Sako Y."/>
        </authorList>
    </citation>
    <scope>NUCLEOTIDE SEQUENCE [LARGE SCALE GENOMIC DNA]</scope>
    <source>
        <strain evidence="2">SET</strain>
    </source>
</reference>
<dbReference type="EMBL" id="BDJL01000006">
    <property type="protein sequence ID" value="GAV24376.1"/>
    <property type="molecule type" value="Genomic_DNA"/>
</dbReference>
<protein>
    <submittedName>
        <fullName evidence="1">Uncharacterized protein</fullName>
    </submittedName>
</protein>
<organism evidence="1 2">
    <name type="scientific">Carboxydothermus islandicus</name>
    <dbReference type="NCBI Taxonomy" id="661089"/>
    <lineage>
        <taxon>Bacteria</taxon>
        <taxon>Bacillati</taxon>
        <taxon>Bacillota</taxon>
        <taxon>Clostridia</taxon>
        <taxon>Thermoanaerobacterales</taxon>
        <taxon>Thermoanaerobacteraceae</taxon>
        <taxon>Carboxydothermus</taxon>
    </lineage>
</organism>
<gene>
    <name evidence="1" type="ORF">ciss_03090</name>
</gene>
<dbReference type="Proteomes" id="UP000187338">
    <property type="component" value="Unassembled WGS sequence"/>
</dbReference>
<feature type="non-terminal residue" evidence="1">
    <location>
        <position position="1"/>
    </location>
</feature>
<evidence type="ECO:0000313" key="2">
    <source>
        <dbReference type="Proteomes" id="UP000187338"/>
    </source>
</evidence>